<keyword evidence="3" id="KW-1185">Reference proteome</keyword>
<protein>
    <submittedName>
        <fullName evidence="2">Uncharacterized protein</fullName>
    </submittedName>
</protein>
<keyword evidence="1" id="KW-0812">Transmembrane</keyword>
<comment type="caution">
    <text evidence="2">The sequence shown here is derived from an EMBL/GenBank/DDBJ whole genome shotgun (WGS) entry which is preliminary data.</text>
</comment>
<dbReference type="AlphaFoldDB" id="W1J389"/>
<gene>
    <name evidence="2" type="ORF">XSR1_650011</name>
</gene>
<sequence>MMNVPVKQGQPYTEFGSQINILSYKLFINLFIYIVNTIDLYIYFVFFVYFYLEFQLIRCCNLSEMC</sequence>
<feature type="transmembrane region" description="Helical" evidence="1">
    <location>
        <begin position="30"/>
        <end position="52"/>
    </location>
</feature>
<keyword evidence="1" id="KW-1133">Transmembrane helix</keyword>
<evidence type="ECO:0000313" key="2">
    <source>
        <dbReference type="EMBL" id="CDL85194.1"/>
    </source>
</evidence>
<organism evidence="2 3">
    <name type="scientific">Xenorhabdus szentirmaii DSM 16338</name>
    <dbReference type="NCBI Taxonomy" id="1427518"/>
    <lineage>
        <taxon>Bacteria</taxon>
        <taxon>Pseudomonadati</taxon>
        <taxon>Pseudomonadota</taxon>
        <taxon>Gammaproteobacteria</taxon>
        <taxon>Enterobacterales</taxon>
        <taxon>Morganellaceae</taxon>
        <taxon>Xenorhabdus</taxon>
    </lineage>
</organism>
<reference evidence="2" key="1">
    <citation type="submission" date="2013-11" db="EMBL/GenBank/DDBJ databases">
        <title>Draft genome sequence and annotation of the entomopathogenic bacteria, Xenorhabdus cabanillasi strain JM26 and Xenorhabdus szentirmai strain DSM 16338.</title>
        <authorList>
            <person name="Gualtieri M."/>
            <person name="Ogier J.C."/>
            <person name="Pages S."/>
            <person name="Givaudan A."/>
            <person name="Gaudriault S."/>
        </authorList>
    </citation>
    <scope>NUCLEOTIDE SEQUENCE [LARGE SCALE GENOMIC DNA]</scope>
    <source>
        <strain evidence="2">DSM 16338</strain>
    </source>
</reference>
<dbReference type="EMBL" id="CBXF010000127">
    <property type="protein sequence ID" value="CDL85194.1"/>
    <property type="molecule type" value="Genomic_DNA"/>
</dbReference>
<keyword evidence="1" id="KW-0472">Membrane</keyword>
<proteinExistence type="predicted"/>
<dbReference type="Proteomes" id="UP000019202">
    <property type="component" value="Unassembled WGS sequence"/>
</dbReference>
<evidence type="ECO:0000256" key="1">
    <source>
        <dbReference type="SAM" id="Phobius"/>
    </source>
</evidence>
<name>W1J389_9GAMM</name>
<accession>W1J389</accession>
<evidence type="ECO:0000313" key="3">
    <source>
        <dbReference type="Proteomes" id="UP000019202"/>
    </source>
</evidence>